<evidence type="ECO:0000256" key="2">
    <source>
        <dbReference type="ARBA" id="ARBA00010961"/>
    </source>
</evidence>
<evidence type="ECO:0000313" key="8">
    <source>
        <dbReference type="Proteomes" id="UP001501490"/>
    </source>
</evidence>
<dbReference type="InterPro" id="IPR001207">
    <property type="entry name" value="Transposase_mutator"/>
</dbReference>
<accession>A0ABP7AMF4</accession>
<evidence type="ECO:0000256" key="4">
    <source>
        <dbReference type="ARBA" id="ARBA00023125"/>
    </source>
</evidence>
<evidence type="ECO:0000256" key="5">
    <source>
        <dbReference type="ARBA" id="ARBA00023172"/>
    </source>
</evidence>
<evidence type="ECO:0000256" key="3">
    <source>
        <dbReference type="ARBA" id="ARBA00022578"/>
    </source>
</evidence>
<sequence length="103" mass="11119">MTDTLVGVSPAPDLVGAAAGEGLRRDLRRRQCVVKIRESQVRNRPVYAAIGVDLGGHKDIFGMWAGDGESAKFWLAVLTELKNRGLNNVFFVVRDGLKGLPGA</sequence>
<evidence type="ECO:0000256" key="6">
    <source>
        <dbReference type="RuleBase" id="RU365089"/>
    </source>
</evidence>
<dbReference type="EMBL" id="BAABAB010000040">
    <property type="protein sequence ID" value="GAA3636178.1"/>
    <property type="molecule type" value="Genomic_DNA"/>
</dbReference>
<dbReference type="PANTHER" id="PTHR33217">
    <property type="entry name" value="TRANSPOSASE FOR INSERTION SEQUENCE ELEMENT IS1081"/>
    <property type="match status" value="1"/>
</dbReference>
<keyword evidence="4 6" id="KW-0238">DNA-binding</keyword>
<comment type="similarity">
    <text evidence="2 6">Belongs to the transposase mutator family.</text>
</comment>
<dbReference type="Pfam" id="PF00872">
    <property type="entry name" value="Transposase_mut"/>
    <property type="match status" value="1"/>
</dbReference>
<proteinExistence type="inferred from homology"/>
<dbReference type="PANTHER" id="PTHR33217:SF8">
    <property type="entry name" value="MUTATOR FAMILY TRANSPOSASE"/>
    <property type="match status" value="1"/>
</dbReference>
<keyword evidence="8" id="KW-1185">Reference proteome</keyword>
<protein>
    <recommendedName>
        <fullName evidence="6">Mutator family transposase</fullName>
    </recommendedName>
</protein>
<evidence type="ECO:0000256" key="1">
    <source>
        <dbReference type="ARBA" id="ARBA00002190"/>
    </source>
</evidence>
<keyword evidence="6" id="KW-0814">Transposable element</keyword>
<gene>
    <name evidence="7" type="ORF">GCM10022236_43490</name>
</gene>
<reference evidence="8" key="1">
    <citation type="journal article" date="2019" name="Int. J. Syst. Evol. Microbiol.">
        <title>The Global Catalogue of Microorganisms (GCM) 10K type strain sequencing project: providing services to taxonomists for standard genome sequencing and annotation.</title>
        <authorList>
            <consortium name="The Broad Institute Genomics Platform"/>
            <consortium name="The Broad Institute Genome Sequencing Center for Infectious Disease"/>
            <person name="Wu L."/>
            <person name="Ma J."/>
        </authorList>
    </citation>
    <scope>NUCLEOTIDE SEQUENCE [LARGE SCALE GENOMIC DNA]</scope>
    <source>
        <strain evidence="8">JCM 16929</strain>
    </source>
</reference>
<keyword evidence="3 6" id="KW-0815">Transposition</keyword>
<dbReference type="Proteomes" id="UP001501490">
    <property type="component" value="Unassembled WGS sequence"/>
</dbReference>
<organism evidence="7 8">
    <name type="scientific">Microlunatus ginsengisoli</name>
    <dbReference type="NCBI Taxonomy" id="363863"/>
    <lineage>
        <taxon>Bacteria</taxon>
        <taxon>Bacillati</taxon>
        <taxon>Actinomycetota</taxon>
        <taxon>Actinomycetes</taxon>
        <taxon>Propionibacteriales</taxon>
        <taxon>Propionibacteriaceae</taxon>
        <taxon>Microlunatus</taxon>
    </lineage>
</organism>
<keyword evidence="5 6" id="KW-0233">DNA recombination</keyword>
<name>A0ABP7AMF4_9ACTN</name>
<evidence type="ECO:0000313" key="7">
    <source>
        <dbReference type="EMBL" id="GAA3636178.1"/>
    </source>
</evidence>
<comment type="caution">
    <text evidence="7">The sequence shown here is derived from an EMBL/GenBank/DDBJ whole genome shotgun (WGS) entry which is preliminary data.</text>
</comment>
<comment type="function">
    <text evidence="1 6">Required for the transposition of the insertion element.</text>
</comment>